<dbReference type="EMBL" id="BARS01043023">
    <property type="protein sequence ID" value="GAG35180.1"/>
    <property type="molecule type" value="Genomic_DNA"/>
</dbReference>
<dbReference type="Pfam" id="PF13577">
    <property type="entry name" value="SnoaL_4"/>
    <property type="match status" value="1"/>
</dbReference>
<sequence length="156" mass="18287">MEDDVTILLDREAIKEITAKYCMCLDTKNIDGLRKLFHKDIVLAFGDQDVQRGIEKAITFLEEKFKIYKFLVHFIHNHIIEIKGNEAKGTCYLESYMEKNGEELICTGFYDDRYLKEEGNWLLTLRKFNVFYFVPLREGWAGKEKGSIKTVLESKS</sequence>
<dbReference type="InterPro" id="IPR032710">
    <property type="entry name" value="NTF2-like_dom_sf"/>
</dbReference>
<accession>X0WWW2</accession>
<organism evidence="2">
    <name type="scientific">marine sediment metagenome</name>
    <dbReference type="NCBI Taxonomy" id="412755"/>
    <lineage>
        <taxon>unclassified sequences</taxon>
        <taxon>metagenomes</taxon>
        <taxon>ecological metagenomes</taxon>
    </lineage>
</organism>
<gene>
    <name evidence="2" type="ORF">S01H1_65195</name>
</gene>
<reference evidence="2" key="1">
    <citation type="journal article" date="2014" name="Front. Microbiol.">
        <title>High frequency of phylogenetically diverse reductive dehalogenase-homologous genes in deep subseafloor sedimentary metagenomes.</title>
        <authorList>
            <person name="Kawai M."/>
            <person name="Futagami T."/>
            <person name="Toyoda A."/>
            <person name="Takaki Y."/>
            <person name="Nishi S."/>
            <person name="Hori S."/>
            <person name="Arai W."/>
            <person name="Tsubouchi T."/>
            <person name="Morono Y."/>
            <person name="Uchiyama I."/>
            <person name="Ito T."/>
            <person name="Fujiyama A."/>
            <person name="Inagaki F."/>
            <person name="Takami H."/>
        </authorList>
    </citation>
    <scope>NUCLEOTIDE SEQUENCE</scope>
    <source>
        <strain evidence="2">Expedition CK06-06</strain>
    </source>
</reference>
<dbReference type="Gene3D" id="3.10.450.50">
    <property type="match status" value="1"/>
</dbReference>
<comment type="caution">
    <text evidence="2">The sequence shown here is derived from an EMBL/GenBank/DDBJ whole genome shotgun (WGS) entry which is preliminary data.</text>
</comment>
<feature type="domain" description="SnoaL-like" evidence="1">
    <location>
        <begin position="8"/>
        <end position="126"/>
    </location>
</feature>
<protein>
    <recommendedName>
        <fullName evidence="1">SnoaL-like domain-containing protein</fullName>
    </recommendedName>
</protein>
<name>X0WWW2_9ZZZZ</name>
<evidence type="ECO:0000259" key="1">
    <source>
        <dbReference type="Pfam" id="PF13577"/>
    </source>
</evidence>
<evidence type="ECO:0000313" key="2">
    <source>
        <dbReference type="EMBL" id="GAG35180.1"/>
    </source>
</evidence>
<dbReference type="SUPFAM" id="SSF54427">
    <property type="entry name" value="NTF2-like"/>
    <property type="match status" value="1"/>
</dbReference>
<dbReference type="AlphaFoldDB" id="X0WWW2"/>
<proteinExistence type="predicted"/>
<dbReference type="InterPro" id="IPR037401">
    <property type="entry name" value="SnoaL-like"/>
</dbReference>